<dbReference type="PRINTS" id="PR00080">
    <property type="entry name" value="SDRFAMILY"/>
</dbReference>
<protein>
    <submittedName>
        <fullName evidence="4">SDR family oxidoreductase</fullName>
    </submittedName>
</protein>
<organism evidence="4">
    <name type="scientific">Caldilineaceae bacterium SB0662_bin_9</name>
    <dbReference type="NCBI Taxonomy" id="2605258"/>
    <lineage>
        <taxon>Bacteria</taxon>
        <taxon>Bacillati</taxon>
        <taxon>Chloroflexota</taxon>
        <taxon>Caldilineae</taxon>
        <taxon>Caldilineales</taxon>
        <taxon>Caldilineaceae</taxon>
    </lineage>
</organism>
<dbReference type="NCBIfam" id="NF004825">
    <property type="entry name" value="PRK06181.1"/>
    <property type="match status" value="1"/>
</dbReference>
<dbReference type="InterPro" id="IPR002347">
    <property type="entry name" value="SDR_fam"/>
</dbReference>
<dbReference type="AlphaFoldDB" id="A0A6B1DW15"/>
<comment type="similarity">
    <text evidence="1 3">Belongs to the short-chain dehydrogenases/reductases (SDR) family.</text>
</comment>
<reference evidence="4" key="1">
    <citation type="submission" date="2019-09" db="EMBL/GenBank/DDBJ databases">
        <title>Characterisation of the sponge microbiome using genome-centric metagenomics.</title>
        <authorList>
            <person name="Engelberts J.P."/>
            <person name="Robbins S.J."/>
            <person name="De Goeij J.M."/>
            <person name="Aranda M."/>
            <person name="Bell S.C."/>
            <person name="Webster N.S."/>
        </authorList>
    </citation>
    <scope>NUCLEOTIDE SEQUENCE</scope>
    <source>
        <strain evidence="4">SB0662_bin_9</strain>
    </source>
</reference>
<evidence type="ECO:0000256" key="2">
    <source>
        <dbReference type="ARBA" id="ARBA00023002"/>
    </source>
</evidence>
<dbReference type="PRINTS" id="PR00081">
    <property type="entry name" value="GDHRDH"/>
</dbReference>
<dbReference type="InterPro" id="IPR020904">
    <property type="entry name" value="Sc_DH/Rdtase_CS"/>
</dbReference>
<sequence>MLKRKIQAVYSGKVVVLTGATQGIGRQMCLRLAGAGAQVVMAARNRERLDALTIDCSDLPGSVLAVPTDIASEPQCRALMEEAHRAYGRIDVLINNAGLSMWSRVDELEDLGLLRRIMDVNYLGSAYCSCYALPFLKETRGRLGLVASLTGRIPVPTRAPYAASKIAAARFHESLRVELHGSGVSVTVTFPDWVATTIRQNSLGADSKPLGYSPAQEEHMMTAAACADIALTDIALRRRGRILSLRGNAAVLIKQLWPGLVELIARRAIHKGK</sequence>
<dbReference type="Pfam" id="PF00106">
    <property type="entry name" value="adh_short"/>
    <property type="match status" value="1"/>
</dbReference>
<evidence type="ECO:0000256" key="1">
    <source>
        <dbReference type="ARBA" id="ARBA00006484"/>
    </source>
</evidence>
<proteinExistence type="inferred from homology"/>
<evidence type="ECO:0000256" key="3">
    <source>
        <dbReference type="RuleBase" id="RU000363"/>
    </source>
</evidence>
<dbReference type="Gene3D" id="3.40.50.720">
    <property type="entry name" value="NAD(P)-binding Rossmann-like Domain"/>
    <property type="match status" value="1"/>
</dbReference>
<dbReference type="GO" id="GO:0016020">
    <property type="term" value="C:membrane"/>
    <property type="evidence" value="ECO:0007669"/>
    <property type="project" value="TreeGrafter"/>
</dbReference>
<dbReference type="SUPFAM" id="SSF51735">
    <property type="entry name" value="NAD(P)-binding Rossmann-fold domains"/>
    <property type="match status" value="1"/>
</dbReference>
<keyword evidence="2" id="KW-0560">Oxidoreductase</keyword>
<dbReference type="PROSITE" id="PS00061">
    <property type="entry name" value="ADH_SHORT"/>
    <property type="match status" value="1"/>
</dbReference>
<dbReference type="GO" id="GO:0016491">
    <property type="term" value="F:oxidoreductase activity"/>
    <property type="evidence" value="ECO:0007669"/>
    <property type="project" value="UniProtKB-KW"/>
</dbReference>
<name>A0A6B1DW15_9CHLR</name>
<accession>A0A6B1DW15</accession>
<dbReference type="PANTHER" id="PTHR44196:SF1">
    <property type="entry name" value="DEHYDROGENASE_REDUCTASE SDR FAMILY MEMBER 7B"/>
    <property type="match status" value="1"/>
</dbReference>
<evidence type="ECO:0000313" key="4">
    <source>
        <dbReference type="EMBL" id="MYD91176.1"/>
    </source>
</evidence>
<dbReference type="InterPro" id="IPR036291">
    <property type="entry name" value="NAD(P)-bd_dom_sf"/>
</dbReference>
<gene>
    <name evidence="4" type="ORF">F4Y08_12700</name>
</gene>
<comment type="caution">
    <text evidence="4">The sequence shown here is derived from an EMBL/GenBank/DDBJ whole genome shotgun (WGS) entry which is preliminary data.</text>
</comment>
<dbReference type="EMBL" id="VXPY01000090">
    <property type="protein sequence ID" value="MYD91176.1"/>
    <property type="molecule type" value="Genomic_DNA"/>
</dbReference>
<dbReference type="PANTHER" id="PTHR44196">
    <property type="entry name" value="DEHYDROGENASE/REDUCTASE SDR FAMILY MEMBER 7B"/>
    <property type="match status" value="1"/>
</dbReference>